<reference evidence="2" key="1">
    <citation type="journal article" date="2021" name="Genome Biol. Evol.">
        <title>A High-Quality Reference Genome for a Parasitic Bivalve with Doubly Uniparental Inheritance (Bivalvia: Unionida).</title>
        <authorList>
            <person name="Smith C.H."/>
        </authorList>
    </citation>
    <scope>NUCLEOTIDE SEQUENCE</scope>
    <source>
        <strain evidence="2">CHS0354</strain>
    </source>
</reference>
<dbReference type="Proteomes" id="UP001195483">
    <property type="component" value="Unassembled WGS sequence"/>
</dbReference>
<keyword evidence="3" id="KW-1185">Reference proteome</keyword>
<gene>
    <name evidence="2" type="ORF">CHS0354_014396</name>
</gene>
<feature type="region of interest" description="Disordered" evidence="1">
    <location>
        <begin position="1"/>
        <end position="25"/>
    </location>
</feature>
<comment type="caution">
    <text evidence="2">The sequence shown here is derived from an EMBL/GenBank/DDBJ whole genome shotgun (WGS) entry which is preliminary data.</text>
</comment>
<evidence type="ECO:0000313" key="2">
    <source>
        <dbReference type="EMBL" id="KAK3588303.1"/>
    </source>
</evidence>
<accession>A0AAE0SAT8</accession>
<evidence type="ECO:0000313" key="3">
    <source>
        <dbReference type="Proteomes" id="UP001195483"/>
    </source>
</evidence>
<organism evidence="2 3">
    <name type="scientific">Potamilus streckersoni</name>
    <dbReference type="NCBI Taxonomy" id="2493646"/>
    <lineage>
        <taxon>Eukaryota</taxon>
        <taxon>Metazoa</taxon>
        <taxon>Spiralia</taxon>
        <taxon>Lophotrochozoa</taxon>
        <taxon>Mollusca</taxon>
        <taxon>Bivalvia</taxon>
        <taxon>Autobranchia</taxon>
        <taxon>Heteroconchia</taxon>
        <taxon>Palaeoheterodonta</taxon>
        <taxon>Unionida</taxon>
        <taxon>Unionoidea</taxon>
        <taxon>Unionidae</taxon>
        <taxon>Ambleminae</taxon>
        <taxon>Lampsilini</taxon>
        <taxon>Potamilus</taxon>
    </lineage>
</organism>
<feature type="compositionally biased region" description="Basic and acidic residues" evidence="1">
    <location>
        <begin position="1"/>
        <end position="20"/>
    </location>
</feature>
<name>A0AAE0SAT8_9BIVA</name>
<reference evidence="2" key="3">
    <citation type="submission" date="2023-05" db="EMBL/GenBank/DDBJ databases">
        <authorList>
            <person name="Smith C.H."/>
        </authorList>
    </citation>
    <scope>NUCLEOTIDE SEQUENCE</scope>
    <source>
        <strain evidence="2">CHS0354</strain>
        <tissue evidence="2">Mantle</tissue>
    </source>
</reference>
<sequence>MGTKRPEVNETKFPGDKSDGVENINGTKSHVKSRNDVNNINVIRIYATTSRDDVENTNGIKTNVTTRRDDDGNIDNIKTNKITGSENAENYNVTKLHATTIRDEDKNIDDITKHVITSRDEDENTDGITKHVVTSRDEDENTDGITKHVVTSRDEDENIDDITKHVITSRDEDENTDDITKDVITSRDENENIDDKTKHIITSRDEDENIDGITKDVITSRDEDENIYDITKHVKTSRDEDENIYDITKDVITSRDEDGNTDGIQNNATASRGFHENIDEMETHVTIYRDVIEHNYSMETHATPSRTCTEHTGGMETHLTCNDGAHNSDDTETRITTNIDGNEYTECMETRVSTKNEGDDTIGSIKIDDTACRNSVIDLGKEFNAIQHCVKHKRCPKYTKIPKTSFGDSVCKDKTKQLFETIGVNNETKVIKYLMFYLNKHYCNEDLNISDEEFISVSLIKRHVRLYYQPNDMNVDNFLSPSLGQLSFKKDNIKDSKKAGNYFPVKTGDMNIKSISLKIDKIKESYFECSVFIELNLRFELFKYIQGSERLQVMHLYEGILKESKIFLLKLYDVQANLEFIQLLGTLGVTKQTKKNKESEEKCIFMRYGEYIYKMALYDFYIKFYGVIGKKWPDAWYDANKKPQNPSDGDIVTYTIPKADKKTESDGNKGLIAYASKDFFKLCLQYFAGKHDLIKLHTRKNSDENTVAEGTLALAMMMAEAIRNHNTVLINSIIIIIKLNKINNIATAEYLRKHPMMFGRTWRNRNKTGFHFEPILETWEREKYWLEQYQNLKESLGEINMDIHSILPTILKNIDVI</sequence>
<evidence type="ECO:0000256" key="1">
    <source>
        <dbReference type="SAM" id="MobiDB-lite"/>
    </source>
</evidence>
<reference evidence="2" key="2">
    <citation type="journal article" date="2021" name="Genome Biol. Evol.">
        <title>Developing a high-quality reference genome for a parasitic bivalve with doubly uniparental inheritance (Bivalvia: Unionida).</title>
        <authorList>
            <person name="Smith C.H."/>
        </authorList>
    </citation>
    <scope>NUCLEOTIDE SEQUENCE</scope>
    <source>
        <strain evidence="2">CHS0354</strain>
        <tissue evidence="2">Mantle</tissue>
    </source>
</reference>
<protein>
    <submittedName>
        <fullName evidence="2">Uncharacterized protein</fullName>
    </submittedName>
</protein>
<proteinExistence type="predicted"/>
<dbReference type="EMBL" id="JAEAOA010000892">
    <property type="protein sequence ID" value="KAK3588303.1"/>
    <property type="molecule type" value="Genomic_DNA"/>
</dbReference>
<dbReference type="AlphaFoldDB" id="A0AAE0SAT8"/>